<dbReference type="Gene3D" id="3.40.50.1820">
    <property type="entry name" value="alpha/beta hydrolase"/>
    <property type="match status" value="1"/>
</dbReference>
<evidence type="ECO:0000313" key="3">
    <source>
        <dbReference type="Proteomes" id="UP000466554"/>
    </source>
</evidence>
<accession>A0A7I7UB45</accession>
<dbReference type="InterPro" id="IPR029058">
    <property type="entry name" value="AB_hydrolase_fold"/>
</dbReference>
<dbReference type="AlphaFoldDB" id="A0A7I7UB45"/>
<dbReference type="GO" id="GO:0003824">
    <property type="term" value="F:catalytic activity"/>
    <property type="evidence" value="ECO:0007669"/>
    <property type="project" value="UniProtKB-ARBA"/>
</dbReference>
<feature type="domain" description="AB hydrolase-1" evidence="1">
    <location>
        <begin position="5"/>
        <end position="219"/>
    </location>
</feature>
<dbReference type="Pfam" id="PF12697">
    <property type="entry name" value="Abhydrolase_6"/>
    <property type="match status" value="1"/>
</dbReference>
<dbReference type="PANTHER" id="PTHR37017:SF11">
    <property type="entry name" value="ESTERASE_LIPASE_THIOESTERASE DOMAIN-CONTAINING PROTEIN"/>
    <property type="match status" value="1"/>
</dbReference>
<proteinExistence type="predicted"/>
<dbReference type="InterPro" id="IPR000073">
    <property type="entry name" value="AB_hydrolase_1"/>
</dbReference>
<evidence type="ECO:0000313" key="2">
    <source>
        <dbReference type="EMBL" id="BBY78340.1"/>
    </source>
</evidence>
<reference evidence="2 3" key="1">
    <citation type="journal article" date="2019" name="Emerg. Microbes Infect.">
        <title>Comprehensive subspecies identification of 175 nontuberculous mycobacteria species based on 7547 genomic profiles.</title>
        <authorList>
            <person name="Matsumoto Y."/>
            <person name="Kinjo T."/>
            <person name="Motooka D."/>
            <person name="Nabeya D."/>
            <person name="Jung N."/>
            <person name="Uechi K."/>
            <person name="Horii T."/>
            <person name="Iida T."/>
            <person name="Fujita J."/>
            <person name="Nakamura S."/>
        </authorList>
    </citation>
    <scope>NUCLEOTIDE SEQUENCE [LARGE SCALE GENOMIC DNA]</scope>
    <source>
        <strain evidence="2 3">JCM 6367</strain>
    </source>
</reference>
<organism evidence="2 3">
    <name type="scientific">Mycolicibacterium parafortuitum</name>
    <name type="common">Mycobacterium parafortuitum</name>
    <dbReference type="NCBI Taxonomy" id="39692"/>
    <lineage>
        <taxon>Bacteria</taxon>
        <taxon>Bacillati</taxon>
        <taxon>Actinomycetota</taxon>
        <taxon>Actinomycetes</taxon>
        <taxon>Mycobacteriales</taxon>
        <taxon>Mycobacteriaceae</taxon>
        <taxon>Mycolicibacterium</taxon>
    </lineage>
</organism>
<dbReference type="SUPFAM" id="SSF53474">
    <property type="entry name" value="alpha/beta-Hydrolases"/>
    <property type="match status" value="1"/>
</dbReference>
<dbReference type="EMBL" id="AP022598">
    <property type="protein sequence ID" value="BBY78340.1"/>
    <property type="molecule type" value="Genomic_DNA"/>
</dbReference>
<protein>
    <submittedName>
        <fullName evidence="2">Salicylate esterase</fullName>
    </submittedName>
</protein>
<dbReference type="PANTHER" id="PTHR37017">
    <property type="entry name" value="AB HYDROLASE-1 DOMAIN-CONTAINING PROTEIN-RELATED"/>
    <property type="match status" value="1"/>
</dbReference>
<dbReference type="InterPro" id="IPR052897">
    <property type="entry name" value="Sec-Metab_Biosynth_Hydrolase"/>
</dbReference>
<dbReference type="RefSeq" id="WP_163768999.1">
    <property type="nucleotide sequence ID" value="NZ_AP022598.1"/>
</dbReference>
<gene>
    <name evidence="2" type="ORF">MPRF_52390</name>
</gene>
<dbReference type="PRINTS" id="PR00111">
    <property type="entry name" value="ABHYDROLASE"/>
</dbReference>
<dbReference type="Proteomes" id="UP000466554">
    <property type="component" value="Chromosome"/>
</dbReference>
<sequence>MDGGVLLVHGGMCTSSCWSPVAERLALPVIAVDLPGRGSRRCDLLEVSLDDCVRTVLECADDAGWRRFALVGHSLGGVTVTETAHRCPDRITHLVYVGALIPGPGQGGCGLAYGADWPAGEIATIDEGVARAMFGNDLTDDQWATWWPSFVPEAPRLMNARLSGYPNGVPTTYVGLTDDVAVPPTLWDEMTSHLPGPVDRRQIDAGHMVMWSKPTELAALLSELLTESLLTQTTSAPSAPR</sequence>
<name>A0A7I7UB45_MYCPF</name>
<evidence type="ECO:0000259" key="1">
    <source>
        <dbReference type="Pfam" id="PF12697"/>
    </source>
</evidence>